<feature type="non-terminal residue" evidence="1">
    <location>
        <position position="1"/>
    </location>
</feature>
<organism evidence="1">
    <name type="scientific">sediment metagenome</name>
    <dbReference type="NCBI Taxonomy" id="749907"/>
    <lineage>
        <taxon>unclassified sequences</taxon>
        <taxon>metagenomes</taxon>
        <taxon>ecological metagenomes</taxon>
    </lineage>
</organism>
<proteinExistence type="predicted"/>
<dbReference type="EMBL" id="ADZX01000841">
    <property type="protein sequence ID" value="EFK95223.1"/>
    <property type="molecule type" value="Genomic_DNA"/>
</dbReference>
<evidence type="ECO:0000313" key="1">
    <source>
        <dbReference type="EMBL" id="EFK95223.1"/>
    </source>
</evidence>
<gene>
    <name evidence="1" type="ORF">LDC_2770</name>
</gene>
<reference evidence="1" key="2">
    <citation type="journal article" date="2011" name="Microb. Ecol.">
        <title>Taxonomic and Functional Metagenomic Profiling of the Microbial Community in the Anoxic Sediment of a Sub-saline Shallow Lake (Laguna de Carrizo, Central Spain).</title>
        <authorList>
            <person name="Ferrer M."/>
            <person name="Guazzaroni M.E."/>
            <person name="Richter M."/>
            <person name="Garcia-Salamanca A."/>
            <person name="Yarza P."/>
            <person name="Suarez-Suarez A."/>
            <person name="Solano J."/>
            <person name="Alcaide M."/>
            <person name="van Dillewijn P."/>
            <person name="Molina-Henares M.A."/>
            <person name="Lopez-Cortes N."/>
            <person name="Al-Ramahi Y."/>
            <person name="Guerrero C."/>
            <person name="Acosta A."/>
            <person name="de Eugenio L.I."/>
            <person name="Martinez V."/>
            <person name="Marques S."/>
            <person name="Rojo F."/>
            <person name="Santero E."/>
            <person name="Genilloud O."/>
            <person name="Perez-Perez J."/>
            <person name="Rossello-Mora R."/>
            <person name="Ramos J.L."/>
        </authorList>
    </citation>
    <scope>NUCLEOTIDE SEQUENCE</scope>
</reference>
<comment type="caution">
    <text evidence="1">The sequence shown here is derived from an EMBL/GenBank/DDBJ whole genome shotgun (WGS) entry which is preliminary data.</text>
</comment>
<name>D9PMJ2_9ZZZZ</name>
<protein>
    <submittedName>
        <fullName evidence="1">Uncharacterized protein</fullName>
    </submittedName>
</protein>
<sequence>SLPDDGDAGDLKTKIFEKYCDALKAEKNPVLRESMVFNLYYAKELFAENQQAKIDELYEIIAPSKPPYTKWFKDGKKDLKISWRSGTGDHANDEFLKRDSDALIQYHGFKMVTDEYGHRVLKKEFAVDGKQTKVTIDFRVDNCTMFDNMDDPDTGIVVYAGHSDIGRNIRNSMANAQDQQGAKLLFIDLCSGKDGLFRMRDRYPDAQVVTTFDSSYYGWGEAEGGRAFNAMLEGIAARSDWKALDEAMKGVVGWGHALDRNYLTPIQTLVRRRLLDTDHDGQADVLDRLVDFNLMKPEMSTENEFSPVKPNHPINKLDGINVQTAAMTINTLVGYNTTLESLASLSRVVADGFFVPAKGEEDVIVKFIEDKDQKLLMKGSSGTATAFRMKINGNFAHMSEEVLRTVTCYEFNKLMAETYPEEYFDEGDWPEGFNDQAKARLMGLVFAASNLVFDMNDNYWSMHPRDKVVWDNLLKYVGVPDIDPEKLFKFIYGIGSDGDTHHDYTGSTRVLSEFLKMLTPDEIEALKQ</sequence>
<dbReference type="AlphaFoldDB" id="D9PMJ2"/>
<accession>D9PMJ2</accession>
<reference evidence="1" key="1">
    <citation type="submission" date="2010-07" db="EMBL/GenBank/DDBJ databases">
        <authorList>
            <consortium name="CONSOLIDER consortium CSD2007-00005"/>
            <person name="Guazzaroni M.-E."/>
            <person name="Richter M."/>
            <person name="Garcia-Salamanca A."/>
            <person name="Yarza P."/>
            <person name="Ferrer M."/>
        </authorList>
    </citation>
    <scope>NUCLEOTIDE SEQUENCE</scope>
</reference>